<dbReference type="Proteomes" id="UP000657574">
    <property type="component" value="Unassembled WGS sequence"/>
</dbReference>
<sequence length="58" mass="6558">MRWWPLHPATGRLDRTPVSYWPVPAPASEPLPEDGPVEVMTTYRVPKENVARSLAAME</sequence>
<reference evidence="1" key="1">
    <citation type="journal article" date="2014" name="Int. J. Syst. Evol. Microbiol.">
        <title>Complete genome sequence of Corynebacterium casei LMG S-19264T (=DSM 44701T), isolated from a smear-ripened cheese.</title>
        <authorList>
            <consortium name="US DOE Joint Genome Institute (JGI-PGF)"/>
            <person name="Walter F."/>
            <person name="Albersmeier A."/>
            <person name="Kalinowski J."/>
            <person name="Ruckert C."/>
        </authorList>
    </citation>
    <scope>NUCLEOTIDE SEQUENCE</scope>
    <source>
        <strain evidence="1">JCM 3086</strain>
    </source>
</reference>
<accession>A0A917K0B9</accession>
<evidence type="ECO:0000313" key="2">
    <source>
        <dbReference type="Proteomes" id="UP000657574"/>
    </source>
</evidence>
<evidence type="ECO:0000313" key="1">
    <source>
        <dbReference type="EMBL" id="GGI94486.1"/>
    </source>
</evidence>
<comment type="caution">
    <text evidence="1">The sequence shown here is derived from an EMBL/GenBank/DDBJ whole genome shotgun (WGS) entry which is preliminary data.</text>
</comment>
<protein>
    <submittedName>
        <fullName evidence="1">Uncharacterized protein</fullName>
    </submittedName>
</protein>
<reference evidence="1" key="2">
    <citation type="submission" date="2020-09" db="EMBL/GenBank/DDBJ databases">
        <authorList>
            <person name="Sun Q."/>
            <person name="Ohkuma M."/>
        </authorList>
    </citation>
    <scope>NUCLEOTIDE SEQUENCE</scope>
    <source>
        <strain evidence="1">JCM 3086</strain>
    </source>
</reference>
<gene>
    <name evidence="1" type="ORF">GCM10010121_001060</name>
</gene>
<name>A0A917K0B9_9ACTN</name>
<dbReference type="AlphaFoldDB" id="A0A917K0B9"/>
<proteinExistence type="predicted"/>
<dbReference type="EMBL" id="BMQA01000001">
    <property type="protein sequence ID" value="GGI94486.1"/>
    <property type="molecule type" value="Genomic_DNA"/>
</dbReference>
<keyword evidence="2" id="KW-1185">Reference proteome</keyword>
<organism evidence="1 2">
    <name type="scientific">Streptomyces brasiliensis</name>
    <dbReference type="NCBI Taxonomy" id="1954"/>
    <lineage>
        <taxon>Bacteria</taxon>
        <taxon>Bacillati</taxon>
        <taxon>Actinomycetota</taxon>
        <taxon>Actinomycetes</taxon>
        <taxon>Kitasatosporales</taxon>
        <taxon>Streptomycetaceae</taxon>
        <taxon>Streptomyces</taxon>
    </lineage>
</organism>